<keyword evidence="1" id="KW-0472">Membrane</keyword>
<dbReference type="EMBL" id="QVFB01000023">
    <property type="protein sequence ID" value="RGC15936.1"/>
    <property type="molecule type" value="Genomic_DNA"/>
</dbReference>
<protein>
    <submittedName>
        <fullName evidence="2">Uncharacterized protein</fullName>
    </submittedName>
</protein>
<name>A0A3E2VX46_9FIRM</name>
<evidence type="ECO:0000256" key="1">
    <source>
        <dbReference type="SAM" id="Phobius"/>
    </source>
</evidence>
<proteinExistence type="predicted"/>
<keyword evidence="1" id="KW-1133">Transmembrane helix</keyword>
<evidence type="ECO:0000313" key="3">
    <source>
        <dbReference type="Proteomes" id="UP000260733"/>
    </source>
</evidence>
<evidence type="ECO:0000313" key="2">
    <source>
        <dbReference type="EMBL" id="RGC15936.1"/>
    </source>
</evidence>
<feature type="transmembrane region" description="Helical" evidence="1">
    <location>
        <begin position="86"/>
        <end position="103"/>
    </location>
</feature>
<feature type="transmembrane region" description="Helical" evidence="1">
    <location>
        <begin position="140"/>
        <end position="162"/>
    </location>
</feature>
<feature type="transmembrane region" description="Helical" evidence="1">
    <location>
        <begin position="59"/>
        <end position="80"/>
    </location>
</feature>
<keyword evidence="1" id="KW-0812">Transmembrane</keyword>
<gene>
    <name evidence="2" type="ORF">DW855_12395</name>
</gene>
<feature type="transmembrane region" description="Helical" evidence="1">
    <location>
        <begin position="6"/>
        <end position="24"/>
    </location>
</feature>
<dbReference type="Proteomes" id="UP000260733">
    <property type="component" value="Unassembled WGS sequence"/>
</dbReference>
<dbReference type="AlphaFoldDB" id="A0A3E2VX46"/>
<reference evidence="2 3" key="1">
    <citation type="submission" date="2018-08" db="EMBL/GenBank/DDBJ databases">
        <title>A genome reference for cultivated species of the human gut microbiota.</title>
        <authorList>
            <person name="Zou Y."/>
            <person name="Xue W."/>
            <person name="Luo G."/>
        </authorList>
    </citation>
    <scope>NUCLEOTIDE SEQUENCE [LARGE SCALE GENOMIC DNA]</scope>
    <source>
        <strain evidence="2 3">AM37-13AC</strain>
    </source>
</reference>
<organism evidence="2 3">
    <name type="scientific">Faecalibacterium prausnitzii</name>
    <dbReference type="NCBI Taxonomy" id="853"/>
    <lineage>
        <taxon>Bacteria</taxon>
        <taxon>Bacillati</taxon>
        <taxon>Bacillota</taxon>
        <taxon>Clostridia</taxon>
        <taxon>Eubacteriales</taxon>
        <taxon>Oscillospiraceae</taxon>
        <taxon>Faecalibacterium</taxon>
    </lineage>
</organism>
<sequence>MLLQVILEGLGLGVLLVLICAVGIRKGAVGMVHLYSPAVQQRCVKLGLTTHEKIKRNSLIFKAVCVPGYISYVLVCVYGINGAKGFVQGFWQLLVILSIMNLMDRLLVDGYWVGHTNAWTIPGTEDLKPYITAKDKQKKWLFGTVGMAVIAAVLAAMMTAFIH</sequence>
<accession>A0A3E2VX46</accession>
<dbReference type="RefSeq" id="WP_117554745.1">
    <property type="nucleotide sequence ID" value="NZ_QVFB01000023.1"/>
</dbReference>
<comment type="caution">
    <text evidence="2">The sequence shown here is derived from an EMBL/GenBank/DDBJ whole genome shotgun (WGS) entry which is preliminary data.</text>
</comment>